<dbReference type="Proteomes" id="UP000799538">
    <property type="component" value="Unassembled WGS sequence"/>
</dbReference>
<evidence type="ECO:0008006" key="3">
    <source>
        <dbReference type="Google" id="ProtNLM"/>
    </source>
</evidence>
<accession>A0A6A6GIA0</accession>
<feature type="non-terminal residue" evidence="1">
    <location>
        <position position="1"/>
    </location>
</feature>
<dbReference type="AlphaFoldDB" id="A0A6A6GIA0"/>
<gene>
    <name evidence="1" type="ORF">BDZ85DRAFT_260051</name>
</gene>
<dbReference type="EMBL" id="ML992504">
    <property type="protein sequence ID" value="KAF2225368.1"/>
    <property type="molecule type" value="Genomic_DNA"/>
</dbReference>
<evidence type="ECO:0000313" key="2">
    <source>
        <dbReference type="Proteomes" id="UP000799538"/>
    </source>
</evidence>
<evidence type="ECO:0000313" key="1">
    <source>
        <dbReference type="EMBL" id="KAF2225368.1"/>
    </source>
</evidence>
<reference evidence="2" key="1">
    <citation type="journal article" date="2020" name="Stud. Mycol.">
        <title>101 Dothideomycetes genomes: A test case for predicting lifestyles and emergence of pathogens.</title>
        <authorList>
            <person name="Haridas S."/>
            <person name="Albert R."/>
            <person name="Binder M."/>
            <person name="Bloem J."/>
            <person name="LaButti K."/>
            <person name="Salamov A."/>
            <person name="Andreopoulos B."/>
            <person name="Baker S."/>
            <person name="Barry K."/>
            <person name="Bills G."/>
            <person name="Bluhm B."/>
            <person name="Cannon C."/>
            <person name="Castanera R."/>
            <person name="Culley D."/>
            <person name="Daum C."/>
            <person name="Ezra D."/>
            <person name="Gonzalez J."/>
            <person name="Henrissat B."/>
            <person name="Kuo A."/>
            <person name="Liang C."/>
            <person name="Lipzen A."/>
            <person name="Lutzoni F."/>
            <person name="Magnuson J."/>
            <person name="Mondo S."/>
            <person name="Nolan M."/>
            <person name="Ohm R."/>
            <person name="Pangilinan J."/>
            <person name="Park H.-J."/>
            <person name="Ramirez L."/>
            <person name="Alfaro M."/>
            <person name="Sun H."/>
            <person name="Tritt A."/>
            <person name="Yoshinaga Y."/>
            <person name="Zwiers L.-H."/>
            <person name="Turgeon B."/>
            <person name="Goodwin S."/>
            <person name="Spatafora J."/>
            <person name="Crous P."/>
            <person name="Grigoriev I."/>
        </authorList>
    </citation>
    <scope>NUCLEOTIDE SEQUENCE [LARGE SCALE GENOMIC DNA]</scope>
    <source>
        <strain evidence="2">CECT 20119</strain>
    </source>
</reference>
<proteinExistence type="predicted"/>
<sequence length="61" mass="6968">RKDGLTRGILADQIGLGKTVTTLVLANNKAPVHSRLRQIRIPQWHRATTLMVRNAWLEILR</sequence>
<keyword evidence="2" id="KW-1185">Reference proteome</keyword>
<protein>
    <recommendedName>
        <fullName evidence="3">SNF2 N-terminal domain-containing protein</fullName>
    </recommendedName>
</protein>
<organism evidence="1 2">
    <name type="scientific">Elsinoe ampelina</name>
    <dbReference type="NCBI Taxonomy" id="302913"/>
    <lineage>
        <taxon>Eukaryota</taxon>
        <taxon>Fungi</taxon>
        <taxon>Dikarya</taxon>
        <taxon>Ascomycota</taxon>
        <taxon>Pezizomycotina</taxon>
        <taxon>Dothideomycetes</taxon>
        <taxon>Dothideomycetidae</taxon>
        <taxon>Myriangiales</taxon>
        <taxon>Elsinoaceae</taxon>
        <taxon>Elsinoe</taxon>
    </lineage>
</organism>
<name>A0A6A6GIA0_9PEZI</name>